<dbReference type="GO" id="GO:0016746">
    <property type="term" value="F:acyltransferase activity"/>
    <property type="evidence" value="ECO:0007669"/>
    <property type="project" value="UniProtKB-KW"/>
</dbReference>
<proteinExistence type="inferred from homology"/>
<evidence type="ECO:0000256" key="5">
    <source>
        <dbReference type="ARBA" id="ARBA00023315"/>
    </source>
</evidence>
<comment type="caution">
    <text evidence="6">The sequence shown here is derived from an EMBL/GenBank/DDBJ whole genome shotgun (WGS) entry which is preliminary data.</text>
</comment>
<comment type="similarity">
    <text evidence="1">Belongs to the plant acyltransferase family.</text>
</comment>
<keyword evidence="3" id="KW-0017">Alkaloid metabolism</keyword>
<evidence type="ECO:0000313" key="6">
    <source>
        <dbReference type="EMBL" id="KAL3497715.1"/>
    </source>
</evidence>
<organism evidence="6 7">
    <name type="scientific">Cinchona calisaya</name>
    <dbReference type="NCBI Taxonomy" id="153742"/>
    <lineage>
        <taxon>Eukaryota</taxon>
        <taxon>Viridiplantae</taxon>
        <taxon>Streptophyta</taxon>
        <taxon>Embryophyta</taxon>
        <taxon>Tracheophyta</taxon>
        <taxon>Spermatophyta</taxon>
        <taxon>Magnoliopsida</taxon>
        <taxon>eudicotyledons</taxon>
        <taxon>Gunneridae</taxon>
        <taxon>Pentapetalae</taxon>
        <taxon>asterids</taxon>
        <taxon>lamiids</taxon>
        <taxon>Gentianales</taxon>
        <taxon>Rubiaceae</taxon>
        <taxon>Cinchonoideae</taxon>
        <taxon>Cinchoneae</taxon>
        <taxon>Cinchona</taxon>
    </lineage>
</organism>
<evidence type="ECO:0000256" key="3">
    <source>
        <dbReference type="ARBA" id="ARBA00022589"/>
    </source>
</evidence>
<dbReference type="Proteomes" id="UP001630127">
    <property type="component" value="Unassembled WGS sequence"/>
</dbReference>
<gene>
    <name evidence="6" type="ORF">ACH5RR_040447</name>
</gene>
<evidence type="ECO:0000313" key="7">
    <source>
        <dbReference type="Proteomes" id="UP001630127"/>
    </source>
</evidence>
<evidence type="ECO:0000256" key="2">
    <source>
        <dbReference type="ARBA" id="ARBA00011245"/>
    </source>
</evidence>
<keyword evidence="4" id="KW-0808">Transferase</keyword>
<comment type="subunit">
    <text evidence="2">Monomer.</text>
</comment>
<evidence type="ECO:0000256" key="4">
    <source>
        <dbReference type="ARBA" id="ARBA00022679"/>
    </source>
</evidence>
<dbReference type="InterPro" id="IPR023213">
    <property type="entry name" value="CAT-like_dom_sf"/>
</dbReference>
<dbReference type="GO" id="GO:0009820">
    <property type="term" value="P:alkaloid metabolic process"/>
    <property type="evidence" value="ECO:0007669"/>
    <property type="project" value="UniProtKB-KW"/>
</dbReference>
<protein>
    <submittedName>
        <fullName evidence="6">Uncharacterized protein</fullName>
    </submittedName>
</protein>
<dbReference type="Gene3D" id="3.30.559.10">
    <property type="entry name" value="Chloramphenicol acetyltransferase-like domain"/>
    <property type="match status" value="2"/>
</dbReference>
<name>A0ABD2XUU4_9GENT</name>
<keyword evidence="5" id="KW-0012">Acyltransferase</keyword>
<dbReference type="Pfam" id="PF02458">
    <property type="entry name" value="Transferase"/>
    <property type="match status" value="1"/>
</dbReference>
<dbReference type="PANTHER" id="PTHR31623:SF118">
    <property type="entry name" value="BAHD ACYLTRANSFERASE"/>
    <property type="match status" value="1"/>
</dbReference>
<reference evidence="6 7" key="1">
    <citation type="submission" date="2024-11" db="EMBL/GenBank/DDBJ databases">
        <title>A near-complete genome assembly of Cinchona calisaya.</title>
        <authorList>
            <person name="Lian D.C."/>
            <person name="Zhao X.W."/>
            <person name="Wei L."/>
        </authorList>
    </citation>
    <scope>NUCLEOTIDE SEQUENCE [LARGE SCALE GENOMIC DNA]</scope>
    <source>
        <tissue evidence="6">Nenye</tissue>
    </source>
</reference>
<dbReference type="PANTHER" id="PTHR31623">
    <property type="entry name" value="F21J9.9"/>
    <property type="match status" value="1"/>
</dbReference>
<keyword evidence="7" id="KW-1185">Reference proteome</keyword>
<sequence length="149" mass="16218">MLHKFTDGCSFLGFVNDWAAVARGEKISPIFLSQQVISSLSNGQITIPEIKIKLEKDNVVTRRFPFDPSKLADLKAINIVGDNSGVLQINPNRLEVVTSLIYKCAIAASTVKTGMLRPSMLFQTANLGLQVVPPLPENSVGNFFGPSRS</sequence>
<dbReference type="EMBL" id="JBJUIK010000017">
    <property type="protein sequence ID" value="KAL3497715.1"/>
    <property type="molecule type" value="Genomic_DNA"/>
</dbReference>
<dbReference type="AlphaFoldDB" id="A0ABD2XUU4"/>
<evidence type="ECO:0000256" key="1">
    <source>
        <dbReference type="ARBA" id="ARBA00009861"/>
    </source>
</evidence>
<accession>A0ABD2XUU4</accession>